<feature type="transmembrane region" description="Helical" evidence="7">
    <location>
        <begin position="269"/>
        <end position="287"/>
    </location>
</feature>
<keyword evidence="7" id="KW-0869">Chloride channel</keyword>
<keyword evidence="4 7" id="KW-0472">Membrane</keyword>
<evidence type="ECO:0000256" key="7">
    <source>
        <dbReference type="RuleBase" id="RU363126"/>
    </source>
</evidence>
<dbReference type="PANTHER" id="PTHR10736">
    <property type="entry name" value="BESTROPHIN"/>
    <property type="match status" value="1"/>
</dbReference>
<proteinExistence type="inferred from homology"/>
<dbReference type="InterPro" id="IPR021134">
    <property type="entry name" value="Bestrophin-like"/>
</dbReference>
<reference evidence="9 10" key="1">
    <citation type="submission" date="2021-05" db="EMBL/GenBank/DDBJ databases">
        <authorList>
            <person name="Zahm M."/>
            <person name="Klopp C."/>
            <person name="Cabau C."/>
            <person name="Kuhl H."/>
            <person name="Suciu R."/>
            <person name="Ciorpac M."/>
            <person name="Holostenco D."/>
            <person name="Gessner J."/>
            <person name="Wuertz S."/>
            <person name="Hohne C."/>
            <person name="Stock M."/>
            <person name="Gislard M."/>
            <person name="Lluch J."/>
            <person name="Milhes M."/>
            <person name="Lampietro C."/>
            <person name="Lopez Roques C."/>
            <person name="Donnadieu C."/>
            <person name="Du K."/>
            <person name="Schartl M."/>
            <person name="Guiguen Y."/>
        </authorList>
    </citation>
    <scope>NUCLEOTIDE SEQUENCE [LARGE SCALE GENOMIC DNA]</scope>
    <source>
        <strain evidence="9">Hh-F2</strain>
        <tissue evidence="9">Blood</tissue>
    </source>
</reference>
<sequence>MTVTYTAHVANARFCGFSKLLLAWKGSIYKLLYKEFLAFFITYMALSISYRFVLLDYQKRYFEKLAMYCNHYANLIPMSFVLGFYVTLVVNRWWNQYQSIPMPDRLMCVISGSVHGAGERGRLLRRSLMRYASLSALLIFRSVSTAAFKRFPTMDHVVEAGFMTRNERKKFENLQSPYNKYWIPCVWFSNLAALARKEGRIRDDHALKLLLEELNVFRGSCSMLFHYDWISVPLVYTQVVTIAVYSFFVACLIGRQFLDPAQSYPGHDFDMYVPVFTLLQFFFYAGWLKVAEQLINPFGEDDDDFETNRLIDRNFQVSMMAVDEMYSDLPIIEKDRYWNDSNPRAPYTASTVFVLQKPSFQGSAFDMTIPKEEMQFQPLDDIEENLDESGGPGMGVPHYNLPLLNRLLGSAPSPASLGGMLTRSSPARRLQLLKRGGGGGSFCSDGSSLYSCLCQDTQSTACSCGAFPQHPPLSGIQFPRDESETQPGGAGEPCQNKQAEEPPRRPREGADGQAEGQARLLRRLTPQPSFRPLERVPRPEAEKPGFAVRLVESFPPPACETPGSLLANEPLQQGERLTNGSQAPPLLVLLPNGSQSDVEVQTRTQPPRYPAPGVWNVHLRSVRVGSEVSVPLHICEGELLDTGRGLDEGQRRPADVEDGV</sequence>
<evidence type="ECO:0000256" key="5">
    <source>
        <dbReference type="ARBA" id="ARBA00024167"/>
    </source>
</evidence>
<evidence type="ECO:0000313" key="10">
    <source>
        <dbReference type="Proteomes" id="UP001369086"/>
    </source>
</evidence>
<keyword evidence="7" id="KW-0407">Ion channel</keyword>
<keyword evidence="2 7" id="KW-0812">Transmembrane</keyword>
<comment type="catalytic activity">
    <reaction evidence="5">
        <text>chloride(in) = chloride(out)</text>
        <dbReference type="Rhea" id="RHEA:29823"/>
        <dbReference type="ChEBI" id="CHEBI:17996"/>
    </reaction>
</comment>
<comment type="similarity">
    <text evidence="6 7">Belongs to the anion channel-forming bestrophin (TC 1.A.46) family. Calcium-sensitive chloride channel subfamily.</text>
</comment>
<keyword evidence="7" id="KW-0813">Transport</keyword>
<evidence type="ECO:0000256" key="4">
    <source>
        <dbReference type="ARBA" id="ARBA00023136"/>
    </source>
</evidence>
<comment type="function">
    <text evidence="7">Forms chloride channels.</text>
</comment>
<dbReference type="InterPro" id="IPR000615">
    <property type="entry name" value="Bestrophin"/>
</dbReference>
<comment type="caution">
    <text evidence="9">The sequence shown here is derived from an EMBL/GenBank/DDBJ whole genome shotgun (WGS) entry which is preliminary data.</text>
</comment>
<keyword evidence="3 7" id="KW-1133">Transmembrane helix</keyword>
<evidence type="ECO:0000256" key="1">
    <source>
        <dbReference type="ARBA" id="ARBA00004370"/>
    </source>
</evidence>
<feature type="region of interest" description="Disordered" evidence="8">
    <location>
        <begin position="473"/>
        <end position="541"/>
    </location>
</feature>
<evidence type="ECO:0000256" key="8">
    <source>
        <dbReference type="SAM" id="MobiDB-lite"/>
    </source>
</evidence>
<dbReference type="Proteomes" id="UP001369086">
    <property type="component" value="Unassembled WGS sequence"/>
</dbReference>
<keyword evidence="10" id="KW-1185">Reference proteome</keyword>
<evidence type="ECO:0000256" key="6">
    <source>
        <dbReference type="ARBA" id="ARBA00034769"/>
    </source>
</evidence>
<evidence type="ECO:0000256" key="3">
    <source>
        <dbReference type="ARBA" id="ARBA00022989"/>
    </source>
</evidence>
<accession>A0ABR0Y9I6</accession>
<feature type="compositionally biased region" description="Basic and acidic residues" evidence="8">
    <location>
        <begin position="498"/>
        <end position="510"/>
    </location>
</feature>
<gene>
    <name evidence="9" type="ORF">HHUSO_G32774</name>
</gene>
<name>A0ABR0Y9I6_HUSHU</name>
<feature type="transmembrane region" description="Helical" evidence="7">
    <location>
        <begin position="235"/>
        <end position="257"/>
    </location>
</feature>
<feature type="compositionally biased region" description="Basic and acidic residues" evidence="8">
    <location>
        <begin position="532"/>
        <end position="541"/>
    </location>
</feature>
<dbReference type="EMBL" id="JAHFZB010000041">
    <property type="protein sequence ID" value="KAK6468895.1"/>
    <property type="molecule type" value="Genomic_DNA"/>
</dbReference>
<keyword evidence="7" id="KW-0406">Ion transport</keyword>
<dbReference type="PANTHER" id="PTHR10736:SF1">
    <property type="entry name" value="BESTROPHIN-2"/>
    <property type="match status" value="1"/>
</dbReference>
<protein>
    <recommendedName>
        <fullName evidence="7">Bestrophin homolog</fullName>
    </recommendedName>
</protein>
<feature type="transmembrane region" description="Helical" evidence="7">
    <location>
        <begin position="75"/>
        <end position="94"/>
    </location>
</feature>
<feature type="transmembrane region" description="Helical" evidence="7">
    <location>
        <begin position="36"/>
        <end position="55"/>
    </location>
</feature>
<keyword evidence="7" id="KW-1003">Cell membrane</keyword>
<evidence type="ECO:0000256" key="2">
    <source>
        <dbReference type="ARBA" id="ARBA00022692"/>
    </source>
</evidence>
<dbReference type="Pfam" id="PF01062">
    <property type="entry name" value="Bestrophin"/>
    <property type="match status" value="1"/>
</dbReference>
<keyword evidence="7" id="KW-0868">Chloride</keyword>
<organism evidence="9 10">
    <name type="scientific">Huso huso</name>
    <name type="common">Beluga</name>
    <name type="synonym">Acipenser huso</name>
    <dbReference type="NCBI Taxonomy" id="61971"/>
    <lineage>
        <taxon>Eukaryota</taxon>
        <taxon>Metazoa</taxon>
        <taxon>Chordata</taxon>
        <taxon>Craniata</taxon>
        <taxon>Vertebrata</taxon>
        <taxon>Euteleostomi</taxon>
        <taxon>Actinopterygii</taxon>
        <taxon>Chondrostei</taxon>
        <taxon>Acipenseriformes</taxon>
        <taxon>Acipenseridae</taxon>
        <taxon>Huso</taxon>
    </lineage>
</organism>
<evidence type="ECO:0000313" key="9">
    <source>
        <dbReference type="EMBL" id="KAK6468895.1"/>
    </source>
</evidence>
<comment type="subcellular location">
    <subcellularLocation>
        <location evidence="7">Cell membrane</location>
        <topology evidence="7">Multi-pass membrane protein</topology>
    </subcellularLocation>
    <subcellularLocation>
        <location evidence="1">Membrane</location>
    </subcellularLocation>
</comment>